<comment type="caution">
    <text evidence="2">The sequence shown here is derived from an EMBL/GenBank/DDBJ whole genome shotgun (WGS) entry which is preliminary data.</text>
</comment>
<accession>A0A0P7ZCK9</accession>
<evidence type="ECO:0000313" key="2">
    <source>
        <dbReference type="EMBL" id="KPQ41195.1"/>
    </source>
</evidence>
<feature type="transmembrane region" description="Helical" evidence="1">
    <location>
        <begin position="118"/>
        <end position="139"/>
    </location>
</feature>
<keyword evidence="1" id="KW-0812">Transmembrane</keyword>
<feature type="transmembrane region" description="Helical" evidence="1">
    <location>
        <begin position="56"/>
        <end position="85"/>
    </location>
</feature>
<protein>
    <submittedName>
        <fullName evidence="2">Uncharacterized protein</fullName>
    </submittedName>
</protein>
<sequence length="146" mass="15303">MNKLNLLSFVMFVTADPHLLEGVVQSQPQTGWIKSAWIRLEHAVKDLFGNLTSDQVIANAFAAVLIAGIMGVILGGIFIVVGLYLTATLNNAMPSVNDTAYNTSKTVVQGNINTAFQILGVALIFGSIGVIIASLMGWVGGGGAAR</sequence>
<evidence type="ECO:0000313" key="3">
    <source>
        <dbReference type="Proteomes" id="UP000050360"/>
    </source>
</evidence>
<name>A0A0P7ZCK9_9EURY</name>
<reference evidence="2 3" key="1">
    <citation type="submission" date="2015-09" db="EMBL/GenBank/DDBJ databases">
        <title>A metagenomics-based metabolic model of nitrate-dependent anaerobic oxidation of methane by Methanoperedens-like archaea.</title>
        <authorList>
            <person name="Arshad A."/>
            <person name="Speth D.R."/>
            <person name="De Graaf R.M."/>
            <person name="Op Den Camp H.J."/>
            <person name="Jetten M.S."/>
            <person name="Welte C.U."/>
        </authorList>
    </citation>
    <scope>NUCLEOTIDE SEQUENCE [LARGE SCALE GENOMIC DNA]</scope>
</reference>
<proteinExistence type="predicted"/>
<organism evidence="2 3">
    <name type="scientific">Candidatus Methanoperedens nitratireducens</name>
    <dbReference type="NCBI Taxonomy" id="1392998"/>
    <lineage>
        <taxon>Archaea</taxon>
        <taxon>Methanobacteriati</taxon>
        <taxon>Methanobacteriota</taxon>
        <taxon>Stenosarchaea group</taxon>
        <taxon>Methanomicrobia</taxon>
        <taxon>Methanosarcinales</taxon>
        <taxon>ANME-2 cluster</taxon>
        <taxon>Candidatus Methanoperedentaceae</taxon>
        <taxon>Candidatus Methanoperedens</taxon>
    </lineage>
</organism>
<dbReference type="Proteomes" id="UP000050360">
    <property type="component" value="Unassembled WGS sequence"/>
</dbReference>
<keyword evidence="1" id="KW-1133">Transmembrane helix</keyword>
<keyword evidence="1" id="KW-0472">Membrane</keyword>
<dbReference type="EMBL" id="LKCM01000414">
    <property type="protein sequence ID" value="KPQ41195.1"/>
    <property type="molecule type" value="Genomic_DNA"/>
</dbReference>
<evidence type="ECO:0000256" key="1">
    <source>
        <dbReference type="SAM" id="Phobius"/>
    </source>
</evidence>
<gene>
    <name evidence="2" type="ORF">MPEBLZ_04251</name>
</gene>
<dbReference type="AlphaFoldDB" id="A0A0P7ZCK9"/>